<comment type="pathway">
    <text evidence="3">tRNA modification; 5-methoxycarbonylmethyl-2-thiouridine-tRNA biosynthesis.</text>
</comment>
<comment type="caution">
    <text evidence="13">The sequence shown here is derived from an EMBL/GenBank/DDBJ whole genome shotgun (WGS) entry which is preliminary data.</text>
</comment>
<evidence type="ECO:0000256" key="11">
    <source>
        <dbReference type="PROSITE-ProRule" id="PRU00221"/>
    </source>
</evidence>
<keyword evidence="14" id="KW-1185">Reference proteome</keyword>
<comment type="similarity">
    <text evidence="4">Belongs to the WD repeat ELP2 family.</text>
</comment>
<gene>
    <name evidence="13" type="ORF">AYI69_g2363</name>
</gene>
<feature type="compositionally biased region" description="Low complexity" evidence="12">
    <location>
        <begin position="628"/>
        <end position="642"/>
    </location>
</feature>
<evidence type="ECO:0000256" key="3">
    <source>
        <dbReference type="ARBA" id="ARBA00005043"/>
    </source>
</evidence>
<dbReference type="GO" id="GO:0005634">
    <property type="term" value="C:nucleus"/>
    <property type="evidence" value="ECO:0007669"/>
    <property type="project" value="UniProtKB-SubCell"/>
</dbReference>
<dbReference type="PROSITE" id="PS50082">
    <property type="entry name" value="WD_REPEATS_2"/>
    <property type="match status" value="3"/>
</dbReference>
<evidence type="ECO:0000256" key="12">
    <source>
        <dbReference type="SAM" id="MobiDB-lite"/>
    </source>
</evidence>
<evidence type="ECO:0000256" key="6">
    <source>
        <dbReference type="ARBA" id="ARBA00022490"/>
    </source>
</evidence>
<accession>A0A1R1YMP8</accession>
<evidence type="ECO:0000256" key="1">
    <source>
        <dbReference type="ARBA" id="ARBA00004123"/>
    </source>
</evidence>
<organism evidence="13 14">
    <name type="scientific">Smittium culicis</name>
    <dbReference type="NCBI Taxonomy" id="133412"/>
    <lineage>
        <taxon>Eukaryota</taxon>
        <taxon>Fungi</taxon>
        <taxon>Fungi incertae sedis</taxon>
        <taxon>Zoopagomycota</taxon>
        <taxon>Kickxellomycotina</taxon>
        <taxon>Harpellomycetes</taxon>
        <taxon>Harpellales</taxon>
        <taxon>Legeriomycetaceae</taxon>
        <taxon>Smittium</taxon>
    </lineage>
</organism>
<dbReference type="PANTHER" id="PTHR44111:SF1">
    <property type="entry name" value="ELONGATOR COMPLEX PROTEIN 2"/>
    <property type="match status" value="1"/>
</dbReference>
<keyword evidence="8" id="KW-0819">tRNA processing</keyword>
<dbReference type="InterPro" id="IPR037289">
    <property type="entry name" value="Elp2"/>
</dbReference>
<evidence type="ECO:0000256" key="8">
    <source>
        <dbReference type="ARBA" id="ARBA00022694"/>
    </source>
</evidence>
<dbReference type="InterPro" id="IPR001680">
    <property type="entry name" value="WD40_rpt"/>
</dbReference>
<sequence length="984" mass="107978">MVSVDVELISGASNRVANCLSMFPYNEHNPQENLEKNQYYLVYGVGNSVAITDPKGYKGIICTLQGHTGRVTCTAILEHKLNDLKHEIISGSSDNTLKIWTRNSDSIWECTSTLTGHTGSILNVSTIELVSNSPNEATHLLVTSSVDGLIKVWKKYSQDGRVECIQDITSGRHSSFSLHLGMLPLLPEKINKLKPNQIHNSLSSIFLASGNTDSKLHLFTWNANQNEFNESLILDGHEDWITSLSSTIFYDPSNEKSSNSTISHWKSGDVILSSGSQDRYCRLWRISAISDFSGDSPLQSTQNSEMADEFNDEPTTLSGKSEILAALNTGDINELNVRIHKFASGGTLFTIEVESVLSAHDGWIHSVSWKSPVSVISDLQMLTSSADQSLLLWKPESDSGVWACDVRFGEIGGASFGFFNGIISNDGNLIAAVGYHGSLHFWNKISNDNGSFDWVQDVAPTGHFDSVTDIVWEPSGRYFLTHSSDKTARIYGKWVSDESNSCNFSGWHEISRPQIHGYDLTCATFISPLCYASGADEKVVRIFDAPSHFVETFNKLCAYTNKNETGNIISSLESLSLSHKPRPIEASIPPLGLSNKAIFQDEVNAAEAKSDSEDDIELQRQTHVDAYVSSKSESSSAVSKSSIHPNGHPPLEETLRRRTLWPETEKLYGHPYETFAIASNSQVSTLLGSTESSASNSLNNQTENRNKWLAVSCKSASAKHAGIRMFDSDAFRPAQSISTKGGEKILSDAPPLLSHNLTVTNIAFKPLPKSTANSPDLATDETLMLSVGRDRSISLFKAVNIDQNKAIDSEASIEPFELVQHIPKAHTRIIWGCCWSPDGIFFGTASRDKTVSIWLLDPVSNEYYNATTIKTYDAATSISITNAPSSDLTYWIAVGLENGEIVIYSCSLEPESSDGAQMSEISQTKYKSPIVTEIVKIQKEFSHNLKVNKLSFRPIPVNSGANLAGVQLASCSSDHTVRVFNISC</sequence>
<feature type="repeat" description="WD" evidence="11">
    <location>
        <begin position="64"/>
        <end position="100"/>
    </location>
</feature>
<proteinExistence type="inferred from homology"/>
<evidence type="ECO:0000313" key="13">
    <source>
        <dbReference type="EMBL" id="OMJ28168.1"/>
    </source>
</evidence>
<dbReference type="UniPathway" id="UPA00988"/>
<evidence type="ECO:0000256" key="7">
    <source>
        <dbReference type="ARBA" id="ARBA00022574"/>
    </source>
</evidence>
<dbReference type="GO" id="GO:0002098">
    <property type="term" value="P:tRNA wobble uridine modification"/>
    <property type="evidence" value="ECO:0007669"/>
    <property type="project" value="InterPro"/>
</dbReference>
<evidence type="ECO:0000256" key="9">
    <source>
        <dbReference type="ARBA" id="ARBA00022737"/>
    </source>
</evidence>
<dbReference type="SUPFAM" id="SSF50978">
    <property type="entry name" value="WD40 repeat-like"/>
    <property type="match status" value="2"/>
</dbReference>
<reference evidence="14" key="1">
    <citation type="submission" date="2017-01" db="EMBL/GenBank/DDBJ databases">
        <authorList>
            <person name="Wang Y."/>
            <person name="White M."/>
            <person name="Kvist S."/>
            <person name="Moncalvo J.-M."/>
        </authorList>
    </citation>
    <scope>NUCLEOTIDE SEQUENCE [LARGE SCALE GENOMIC DNA]</scope>
    <source>
        <strain evidence="14">ID-206-W2</strain>
    </source>
</reference>
<dbReference type="EMBL" id="LSSM01000691">
    <property type="protein sequence ID" value="OMJ28168.1"/>
    <property type="molecule type" value="Genomic_DNA"/>
</dbReference>
<evidence type="ECO:0000256" key="5">
    <source>
        <dbReference type="ARBA" id="ARBA00020267"/>
    </source>
</evidence>
<evidence type="ECO:0000256" key="2">
    <source>
        <dbReference type="ARBA" id="ARBA00004496"/>
    </source>
</evidence>
<dbReference type="GO" id="GO:0005737">
    <property type="term" value="C:cytoplasm"/>
    <property type="evidence" value="ECO:0007669"/>
    <property type="project" value="UniProtKB-SubCell"/>
</dbReference>
<dbReference type="InterPro" id="IPR036322">
    <property type="entry name" value="WD40_repeat_dom_sf"/>
</dbReference>
<dbReference type="AlphaFoldDB" id="A0A1R1YMP8"/>
<dbReference type="PANTHER" id="PTHR44111">
    <property type="entry name" value="ELONGATOR COMPLEX PROTEIN 2"/>
    <property type="match status" value="1"/>
</dbReference>
<dbReference type="Pfam" id="PF00400">
    <property type="entry name" value="WD40"/>
    <property type="match status" value="5"/>
</dbReference>
<keyword evidence="7 11" id="KW-0853">WD repeat</keyword>
<feature type="region of interest" description="Disordered" evidence="12">
    <location>
        <begin position="627"/>
        <end position="657"/>
    </location>
</feature>
<feature type="repeat" description="WD" evidence="11">
    <location>
        <begin position="460"/>
        <end position="491"/>
    </location>
</feature>
<dbReference type="InterPro" id="IPR015943">
    <property type="entry name" value="WD40/YVTN_repeat-like_dom_sf"/>
</dbReference>
<dbReference type="Proteomes" id="UP000187429">
    <property type="component" value="Unassembled WGS sequence"/>
</dbReference>
<name>A0A1R1YMP8_9FUNG</name>
<comment type="subcellular location">
    <subcellularLocation>
        <location evidence="2">Cytoplasm</location>
    </subcellularLocation>
    <subcellularLocation>
        <location evidence="1">Nucleus</location>
    </subcellularLocation>
</comment>
<keyword evidence="9" id="KW-0677">Repeat</keyword>
<dbReference type="SMART" id="SM00320">
    <property type="entry name" value="WD40"/>
    <property type="match status" value="10"/>
</dbReference>
<protein>
    <recommendedName>
        <fullName evidence="5">Elongator complex protein 2</fullName>
    </recommendedName>
</protein>
<evidence type="ECO:0000313" key="14">
    <source>
        <dbReference type="Proteomes" id="UP000187429"/>
    </source>
</evidence>
<keyword evidence="10" id="KW-0539">Nucleus</keyword>
<keyword evidence="6" id="KW-0963">Cytoplasm</keyword>
<dbReference type="GO" id="GO:0033588">
    <property type="term" value="C:elongator holoenzyme complex"/>
    <property type="evidence" value="ECO:0007669"/>
    <property type="project" value="InterPro"/>
</dbReference>
<feature type="repeat" description="WD" evidence="11">
    <location>
        <begin position="823"/>
        <end position="854"/>
    </location>
</feature>
<evidence type="ECO:0000256" key="4">
    <source>
        <dbReference type="ARBA" id="ARBA00005881"/>
    </source>
</evidence>
<dbReference type="Gene3D" id="2.130.10.10">
    <property type="entry name" value="YVTN repeat-like/Quinoprotein amine dehydrogenase"/>
    <property type="match status" value="6"/>
</dbReference>
<evidence type="ECO:0000256" key="10">
    <source>
        <dbReference type="ARBA" id="ARBA00023242"/>
    </source>
</evidence>
<dbReference type="OrthoDB" id="27911at2759"/>